<evidence type="ECO:0000259" key="1">
    <source>
        <dbReference type="Pfam" id="PF26130"/>
    </source>
</evidence>
<dbReference type="InterPro" id="IPR058594">
    <property type="entry name" value="PB1-like_dom_pln"/>
</dbReference>
<proteinExistence type="predicted"/>
<evidence type="ECO:0000313" key="2">
    <source>
        <dbReference type="EMBL" id="GAA0163735.1"/>
    </source>
</evidence>
<protein>
    <recommendedName>
        <fullName evidence="1">PB1-like domain-containing protein</fullName>
    </recommendedName>
</protein>
<accession>A0AAV3QI49</accession>
<dbReference type="AlphaFoldDB" id="A0AAV3QI49"/>
<gene>
    <name evidence="2" type="ORF">LIER_19530</name>
</gene>
<sequence>MALRCSSRAMEAPVYDNAEVDLITIQMHHGGALLRSPNTRYLGGGFDYFDYVDGKSLSKDVLRQFVSQCRPLCDKDRIKFYHKFRDEWDKGFRLLSKDTDVLGFLGIKDE</sequence>
<comment type="caution">
    <text evidence="2">The sequence shown here is derived from an EMBL/GenBank/DDBJ whole genome shotgun (WGS) entry which is preliminary data.</text>
</comment>
<evidence type="ECO:0000313" key="3">
    <source>
        <dbReference type="Proteomes" id="UP001454036"/>
    </source>
</evidence>
<dbReference type="Pfam" id="PF26130">
    <property type="entry name" value="PB1-like"/>
    <property type="match status" value="1"/>
</dbReference>
<name>A0AAV3QI49_LITER</name>
<dbReference type="Proteomes" id="UP001454036">
    <property type="component" value="Unassembled WGS sequence"/>
</dbReference>
<reference evidence="2 3" key="1">
    <citation type="submission" date="2024-01" db="EMBL/GenBank/DDBJ databases">
        <title>The complete chloroplast genome sequence of Lithospermum erythrorhizon: insights into the phylogenetic relationship among Boraginaceae species and the maternal lineages of purple gromwells.</title>
        <authorList>
            <person name="Okada T."/>
            <person name="Watanabe K."/>
        </authorList>
    </citation>
    <scope>NUCLEOTIDE SEQUENCE [LARGE SCALE GENOMIC DNA]</scope>
</reference>
<keyword evidence="3" id="KW-1185">Reference proteome</keyword>
<organism evidence="2 3">
    <name type="scientific">Lithospermum erythrorhizon</name>
    <name type="common">Purple gromwell</name>
    <name type="synonym">Lithospermum officinale var. erythrorhizon</name>
    <dbReference type="NCBI Taxonomy" id="34254"/>
    <lineage>
        <taxon>Eukaryota</taxon>
        <taxon>Viridiplantae</taxon>
        <taxon>Streptophyta</taxon>
        <taxon>Embryophyta</taxon>
        <taxon>Tracheophyta</taxon>
        <taxon>Spermatophyta</taxon>
        <taxon>Magnoliopsida</taxon>
        <taxon>eudicotyledons</taxon>
        <taxon>Gunneridae</taxon>
        <taxon>Pentapetalae</taxon>
        <taxon>asterids</taxon>
        <taxon>lamiids</taxon>
        <taxon>Boraginales</taxon>
        <taxon>Boraginaceae</taxon>
        <taxon>Boraginoideae</taxon>
        <taxon>Lithospermeae</taxon>
        <taxon>Lithospermum</taxon>
    </lineage>
</organism>
<dbReference type="EMBL" id="BAABME010004835">
    <property type="protein sequence ID" value="GAA0163735.1"/>
    <property type="molecule type" value="Genomic_DNA"/>
</dbReference>
<feature type="domain" description="PB1-like" evidence="1">
    <location>
        <begin position="21"/>
        <end position="104"/>
    </location>
</feature>